<comment type="caution">
    <text evidence="1">The sequence shown here is derived from an EMBL/GenBank/DDBJ whole genome shotgun (WGS) entry which is preliminary data.</text>
</comment>
<gene>
    <name evidence="1" type="primary">AVEN_114580_1</name>
    <name evidence="1" type="ORF">NPIL_178291</name>
</gene>
<protein>
    <submittedName>
        <fullName evidence="1">Uncharacterized protein</fullName>
    </submittedName>
</protein>
<accession>A0A8X6N0N4</accession>
<organism evidence="1 2">
    <name type="scientific">Nephila pilipes</name>
    <name type="common">Giant wood spider</name>
    <name type="synonym">Nephila maculata</name>
    <dbReference type="NCBI Taxonomy" id="299642"/>
    <lineage>
        <taxon>Eukaryota</taxon>
        <taxon>Metazoa</taxon>
        <taxon>Ecdysozoa</taxon>
        <taxon>Arthropoda</taxon>
        <taxon>Chelicerata</taxon>
        <taxon>Arachnida</taxon>
        <taxon>Araneae</taxon>
        <taxon>Araneomorphae</taxon>
        <taxon>Entelegynae</taxon>
        <taxon>Araneoidea</taxon>
        <taxon>Nephilidae</taxon>
        <taxon>Nephila</taxon>
    </lineage>
</organism>
<keyword evidence="2" id="KW-1185">Reference proteome</keyword>
<proteinExistence type="predicted"/>
<dbReference type="AlphaFoldDB" id="A0A8X6N0N4"/>
<evidence type="ECO:0000313" key="1">
    <source>
        <dbReference type="EMBL" id="GFS88176.1"/>
    </source>
</evidence>
<name>A0A8X6N0N4_NEPPI</name>
<dbReference type="OrthoDB" id="6434609at2759"/>
<dbReference type="Proteomes" id="UP000887013">
    <property type="component" value="Unassembled WGS sequence"/>
</dbReference>
<evidence type="ECO:0000313" key="2">
    <source>
        <dbReference type="Proteomes" id="UP000887013"/>
    </source>
</evidence>
<reference evidence="1" key="1">
    <citation type="submission" date="2020-08" db="EMBL/GenBank/DDBJ databases">
        <title>Multicomponent nature underlies the extraordinary mechanical properties of spider dragline silk.</title>
        <authorList>
            <person name="Kono N."/>
            <person name="Nakamura H."/>
            <person name="Mori M."/>
            <person name="Yoshida Y."/>
            <person name="Ohtoshi R."/>
            <person name="Malay A.D."/>
            <person name="Moran D.A.P."/>
            <person name="Tomita M."/>
            <person name="Numata K."/>
            <person name="Arakawa K."/>
        </authorList>
    </citation>
    <scope>NUCLEOTIDE SEQUENCE</scope>
</reference>
<sequence length="87" mass="10637">MKIYEDPRNLSPLTPAMFLFEKSESKVTDFDKIDAKHCRQRIRFPMKLLEQLRRRFRKEYLRQLIQKRKEQISIKVGDMVFIGDDFK</sequence>
<dbReference type="EMBL" id="BMAW01099072">
    <property type="protein sequence ID" value="GFS88176.1"/>
    <property type="molecule type" value="Genomic_DNA"/>
</dbReference>